<evidence type="ECO:0000256" key="1">
    <source>
        <dbReference type="SAM" id="Phobius"/>
    </source>
</evidence>
<gene>
    <name evidence="2" type="ORF">IDJ76_16125</name>
</gene>
<keyword evidence="3" id="KW-1185">Reference proteome</keyword>
<evidence type="ECO:0000313" key="3">
    <source>
        <dbReference type="Proteomes" id="UP000619078"/>
    </source>
</evidence>
<name>A0A926NRE2_9SPHI</name>
<keyword evidence="1" id="KW-0812">Transmembrane</keyword>
<dbReference type="RefSeq" id="WP_191164394.1">
    <property type="nucleotide sequence ID" value="NZ_JACWMX010000006.1"/>
</dbReference>
<keyword evidence="1" id="KW-0472">Membrane</keyword>
<proteinExistence type="predicted"/>
<dbReference type="EMBL" id="JACWMX010000006">
    <property type="protein sequence ID" value="MBD1394636.1"/>
    <property type="molecule type" value="Genomic_DNA"/>
</dbReference>
<protein>
    <submittedName>
        <fullName evidence="2">Uncharacterized protein</fullName>
    </submittedName>
</protein>
<comment type="caution">
    <text evidence="2">The sequence shown here is derived from an EMBL/GenBank/DDBJ whole genome shotgun (WGS) entry which is preliminary data.</text>
</comment>
<evidence type="ECO:0000313" key="2">
    <source>
        <dbReference type="EMBL" id="MBD1394636.1"/>
    </source>
</evidence>
<keyword evidence="1" id="KW-1133">Transmembrane helix</keyword>
<accession>A0A926NRE2</accession>
<sequence length="51" mass="5761">MKRARAVLFREGTQNLDISDESKAVATKTLVTLILANLFCALLLYIIYLVF</sequence>
<reference evidence="2" key="1">
    <citation type="submission" date="2020-09" db="EMBL/GenBank/DDBJ databases">
        <title>Novel species of Mucilaginibacter isolated from a glacier on the Tibetan Plateau.</title>
        <authorList>
            <person name="Liu Q."/>
            <person name="Xin Y.-H."/>
        </authorList>
    </citation>
    <scope>NUCLEOTIDE SEQUENCE</scope>
    <source>
        <strain evidence="2">ZB1P21</strain>
    </source>
</reference>
<feature type="transmembrane region" description="Helical" evidence="1">
    <location>
        <begin position="30"/>
        <end position="50"/>
    </location>
</feature>
<dbReference type="Proteomes" id="UP000619078">
    <property type="component" value="Unassembled WGS sequence"/>
</dbReference>
<organism evidence="2 3">
    <name type="scientific">Mucilaginibacter glaciei</name>
    <dbReference type="NCBI Taxonomy" id="2772109"/>
    <lineage>
        <taxon>Bacteria</taxon>
        <taxon>Pseudomonadati</taxon>
        <taxon>Bacteroidota</taxon>
        <taxon>Sphingobacteriia</taxon>
        <taxon>Sphingobacteriales</taxon>
        <taxon>Sphingobacteriaceae</taxon>
        <taxon>Mucilaginibacter</taxon>
    </lineage>
</organism>
<dbReference type="AlphaFoldDB" id="A0A926NRE2"/>